<feature type="region of interest" description="Disordered" evidence="1">
    <location>
        <begin position="1"/>
        <end position="69"/>
    </location>
</feature>
<dbReference type="Proteomes" id="UP000204221">
    <property type="component" value="Chromosome"/>
</dbReference>
<keyword evidence="3" id="KW-1185">Reference proteome</keyword>
<name>A0A221W954_9PSEU</name>
<dbReference type="OrthoDB" id="5519961at2"/>
<feature type="compositionally biased region" description="Basic and acidic residues" evidence="1">
    <location>
        <begin position="1"/>
        <end position="15"/>
    </location>
</feature>
<reference evidence="2 3" key="1">
    <citation type="submission" date="2017-07" db="EMBL/GenBank/DDBJ databases">
        <title>Complete genome sequence of Actinoalloteichus hoggarensis DSM 45943, type strain of Actinoalloteichus hoggarensis.</title>
        <authorList>
            <person name="Ruckert C."/>
            <person name="Nouioui I."/>
            <person name="Willmese J."/>
            <person name="van Wezel G."/>
            <person name="Klenk H.-P."/>
            <person name="Kalinowski J."/>
            <person name="Zotchev S.B."/>
        </authorList>
    </citation>
    <scope>NUCLEOTIDE SEQUENCE [LARGE SCALE GENOMIC DNA]</scope>
    <source>
        <strain evidence="2 3">DSM 45943</strain>
    </source>
</reference>
<evidence type="ECO:0000313" key="2">
    <source>
        <dbReference type="EMBL" id="ASO22156.1"/>
    </source>
</evidence>
<organism evidence="2 3">
    <name type="scientific">Actinoalloteichus hoggarensis</name>
    <dbReference type="NCBI Taxonomy" id="1470176"/>
    <lineage>
        <taxon>Bacteria</taxon>
        <taxon>Bacillati</taxon>
        <taxon>Actinomycetota</taxon>
        <taxon>Actinomycetes</taxon>
        <taxon>Pseudonocardiales</taxon>
        <taxon>Pseudonocardiaceae</taxon>
        <taxon>Actinoalloteichus</taxon>
    </lineage>
</organism>
<evidence type="ECO:0000313" key="3">
    <source>
        <dbReference type="Proteomes" id="UP000204221"/>
    </source>
</evidence>
<sequence length="69" mass="7605">MVQRGSDKHGARLDDELSSEVEGLTRANRGTRAEEALDPEPPADDDPAVTYEARPEESAQWSEPPDEAR</sequence>
<feature type="compositionally biased region" description="Acidic residues" evidence="1">
    <location>
        <begin position="36"/>
        <end position="47"/>
    </location>
</feature>
<gene>
    <name evidence="2" type="ORF">AHOG_22715</name>
</gene>
<dbReference type="AlphaFoldDB" id="A0A221W954"/>
<accession>A0A221W954</accession>
<protein>
    <submittedName>
        <fullName evidence="2">Uncharacterized protein</fullName>
    </submittedName>
</protein>
<dbReference type="RefSeq" id="WP_157737005.1">
    <property type="nucleotide sequence ID" value="NZ_CP022521.1"/>
</dbReference>
<dbReference type="KEGG" id="ahg:AHOG_22715"/>
<proteinExistence type="predicted"/>
<dbReference type="EMBL" id="CP022521">
    <property type="protein sequence ID" value="ASO22156.1"/>
    <property type="molecule type" value="Genomic_DNA"/>
</dbReference>
<evidence type="ECO:0000256" key="1">
    <source>
        <dbReference type="SAM" id="MobiDB-lite"/>
    </source>
</evidence>